<evidence type="ECO:0000256" key="1">
    <source>
        <dbReference type="ARBA" id="ARBA00007644"/>
    </source>
</evidence>
<evidence type="ECO:0000256" key="2">
    <source>
        <dbReference type="PIRSR" id="PIRSR607760-1"/>
    </source>
</evidence>
<dbReference type="InterPro" id="IPR007760">
    <property type="entry name" value="Mn_catalase"/>
</dbReference>
<dbReference type="CDD" id="cd01051">
    <property type="entry name" value="Mn_catalase"/>
    <property type="match status" value="1"/>
</dbReference>
<protein>
    <submittedName>
        <fullName evidence="4">Protein cotJC</fullName>
        <ecNumber evidence="4">1.11.1.6</ecNumber>
    </submittedName>
</protein>
<dbReference type="GO" id="GO:0046872">
    <property type="term" value="F:metal ion binding"/>
    <property type="evidence" value="ECO:0007669"/>
    <property type="project" value="UniProtKB-KW"/>
</dbReference>
<dbReference type="SUPFAM" id="SSF47240">
    <property type="entry name" value="Ferritin-like"/>
    <property type="match status" value="1"/>
</dbReference>
<feature type="binding site" evidence="3">
    <location>
        <position position="60"/>
    </location>
    <ligand>
        <name>Ca(2+)</name>
        <dbReference type="ChEBI" id="CHEBI:29108"/>
    </ligand>
</feature>
<keyword evidence="4" id="KW-0560">Oxidoreductase</keyword>
<keyword evidence="4" id="KW-0575">Peroxidase</keyword>
<evidence type="ECO:0000313" key="4">
    <source>
        <dbReference type="EMBL" id="CUO18004.1"/>
    </source>
</evidence>
<reference evidence="4 5" key="1">
    <citation type="submission" date="2015-09" db="EMBL/GenBank/DDBJ databases">
        <authorList>
            <consortium name="Pathogen Informatics"/>
        </authorList>
    </citation>
    <scope>NUCLEOTIDE SEQUENCE [LARGE SCALE GENOMIC DNA]</scope>
    <source>
        <strain evidence="4 5">2789STDY5834856</strain>
    </source>
</reference>
<name>A0A174CXM7_9CLOT</name>
<dbReference type="EMBL" id="CYZX01000006">
    <property type="protein sequence ID" value="CUO18004.1"/>
    <property type="molecule type" value="Genomic_DNA"/>
</dbReference>
<dbReference type="Gene3D" id="1.20.1260.10">
    <property type="match status" value="1"/>
</dbReference>
<feature type="binding site" evidence="2">
    <location>
        <position position="68"/>
    </location>
    <ligand>
        <name>Mn(2+)</name>
        <dbReference type="ChEBI" id="CHEBI:29035"/>
        <label>1</label>
    </ligand>
</feature>
<dbReference type="Proteomes" id="UP000095594">
    <property type="component" value="Unassembled WGS sequence"/>
</dbReference>
<feature type="binding site" evidence="2">
    <location>
        <position position="136"/>
    </location>
    <ligand>
        <name>Mn(2+)</name>
        <dbReference type="ChEBI" id="CHEBI:29035"/>
        <label>1</label>
    </ligand>
</feature>
<dbReference type="GO" id="GO:0004096">
    <property type="term" value="F:catalase activity"/>
    <property type="evidence" value="ECO:0007669"/>
    <property type="project" value="UniProtKB-EC"/>
</dbReference>
<dbReference type="Pfam" id="PF05067">
    <property type="entry name" value="Mn_catalase"/>
    <property type="match status" value="1"/>
</dbReference>
<dbReference type="OrthoDB" id="9800585at2"/>
<accession>A0A174CXM7</accession>
<dbReference type="InterPro" id="IPR012347">
    <property type="entry name" value="Ferritin-like"/>
</dbReference>
<comment type="cofactor">
    <cofactor evidence="3">
        <name>Ca(2+)</name>
        <dbReference type="ChEBI" id="CHEBI:29108"/>
    </cofactor>
    <text evidence="3">Binds 1 Ca(2+) ion per subunit.</text>
</comment>
<comment type="similarity">
    <text evidence="1">Belongs to the manganese catalase family.</text>
</comment>
<evidence type="ECO:0000313" key="5">
    <source>
        <dbReference type="Proteomes" id="UP000095594"/>
    </source>
</evidence>
<feature type="binding site" evidence="2">
    <location>
        <position position="35"/>
    </location>
    <ligand>
        <name>Mn(2+)</name>
        <dbReference type="ChEBI" id="CHEBI:29035"/>
        <label>1</label>
    </ligand>
</feature>
<organism evidence="4 5">
    <name type="scientific">Clostridium disporicum</name>
    <dbReference type="NCBI Taxonomy" id="84024"/>
    <lineage>
        <taxon>Bacteria</taxon>
        <taxon>Bacillati</taxon>
        <taxon>Bacillota</taxon>
        <taxon>Clostridia</taxon>
        <taxon>Eubacteriales</taxon>
        <taxon>Clostridiaceae</taxon>
        <taxon>Clostridium</taxon>
    </lineage>
</organism>
<dbReference type="AlphaFoldDB" id="A0A174CXM7"/>
<comment type="cofactor">
    <cofactor evidence="2">
        <name>Mn(2+)</name>
        <dbReference type="ChEBI" id="CHEBI:29035"/>
    </cofactor>
    <text evidence="2">Binds 2 manganese ions per subunit.</text>
</comment>
<keyword evidence="2" id="KW-0464">Manganese</keyword>
<keyword evidence="3" id="KW-0106">Calcium</keyword>
<proteinExistence type="inferred from homology"/>
<keyword evidence="2" id="KW-0479">Metal-binding</keyword>
<dbReference type="InterPro" id="IPR039377">
    <property type="entry name" value="Mn_catalase_dom"/>
</dbReference>
<gene>
    <name evidence="4" type="primary">ydbD_1</name>
    <name evidence="4" type="ORF">ERS852471_01084</name>
</gene>
<dbReference type="InterPro" id="IPR009078">
    <property type="entry name" value="Ferritin-like_SF"/>
</dbReference>
<sequence length="199" mass="22933">MWYYVKTLEYPINLQSKDLKMAKYLMSQYGGPDGELSAALRYLNQRYTMPTNKSKALLTDIGTEEMAHVEMIATMIYQLMSNATLAELEDAGLGGHYVDHGRALYYADAQGNPWTATYIQAKDDVVADLHEDMAAEQKARATYEWLINLTDEEEIKEILRFLRQREIVHFQRFGEALMNVQDHITQNGSKVYYPKNDIC</sequence>
<feature type="binding site" evidence="2">
    <location>
        <position position="65"/>
    </location>
    <ligand>
        <name>Mn(2+)</name>
        <dbReference type="ChEBI" id="CHEBI:29035"/>
        <label>1</label>
    </ligand>
</feature>
<evidence type="ECO:0000256" key="3">
    <source>
        <dbReference type="PIRSR" id="PIRSR607760-2"/>
    </source>
</evidence>
<dbReference type="RefSeq" id="WP_055264609.1">
    <property type="nucleotide sequence ID" value="NZ_CABIXQ010000006.1"/>
</dbReference>
<feature type="binding site" evidence="2">
    <location>
        <position position="169"/>
    </location>
    <ligand>
        <name>Mn(2+)</name>
        <dbReference type="ChEBI" id="CHEBI:29035"/>
        <label>1</label>
    </ligand>
</feature>
<dbReference type="EC" id="1.11.1.6" evidence="4"/>